<evidence type="ECO:0000259" key="14">
    <source>
        <dbReference type="PROSITE" id="PS50109"/>
    </source>
</evidence>
<dbReference type="InterPro" id="IPR029016">
    <property type="entry name" value="GAF-like_dom_sf"/>
</dbReference>
<feature type="transmembrane region" description="Helical" evidence="13">
    <location>
        <begin position="394"/>
        <end position="416"/>
    </location>
</feature>
<comment type="caution">
    <text evidence="15">The sequence shown here is derived from an EMBL/GenBank/DDBJ whole genome shotgun (WGS) entry which is preliminary data.</text>
</comment>
<keyword evidence="4" id="KW-0597">Phosphoprotein</keyword>
<evidence type="ECO:0000256" key="6">
    <source>
        <dbReference type="ARBA" id="ARBA00022692"/>
    </source>
</evidence>
<dbReference type="InterPro" id="IPR036890">
    <property type="entry name" value="HATPase_C_sf"/>
</dbReference>
<comment type="subcellular location">
    <subcellularLocation>
        <location evidence="2">Membrane</location>
        <topology evidence="2">Multi-pass membrane protein</topology>
    </subcellularLocation>
</comment>
<evidence type="ECO:0000256" key="1">
    <source>
        <dbReference type="ARBA" id="ARBA00000085"/>
    </source>
</evidence>
<dbReference type="InterPro" id="IPR003852">
    <property type="entry name" value="Sig_transdc_His_kinase_KdpD_N"/>
</dbReference>
<keyword evidence="9" id="KW-0067">ATP-binding</keyword>
<evidence type="ECO:0000256" key="7">
    <source>
        <dbReference type="ARBA" id="ARBA00022741"/>
    </source>
</evidence>
<dbReference type="Gene3D" id="3.30.565.10">
    <property type="entry name" value="Histidine kinase-like ATPase, C-terminal domain"/>
    <property type="match status" value="1"/>
</dbReference>
<evidence type="ECO:0000256" key="9">
    <source>
        <dbReference type="ARBA" id="ARBA00022840"/>
    </source>
</evidence>
<dbReference type="Gene3D" id="1.20.120.620">
    <property type="entry name" value="Backbone structure of the membrane domain of e. Coli histidine kinase receptor kdpd"/>
    <property type="match status" value="1"/>
</dbReference>
<feature type="transmembrane region" description="Helical" evidence="13">
    <location>
        <begin position="423"/>
        <end position="453"/>
    </location>
</feature>
<dbReference type="PRINTS" id="PR00344">
    <property type="entry name" value="BCTRLSENSOR"/>
</dbReference>
<dbReference type="RefSeq" id="WP_184081334.1">
    <property type="nucleotide sequence ID" value="NZ_JACIJP010000005.1"/>
</dbReference>
<dbReference type="InterPro" id="IPR027417">
    <property type="entry name" value="P-loop_NTPase"/>
</dbReference>
<dbReference type="SMART" id="SM00387">
    <property type="entry name" value="HATPase_c"/>
    <property type="match status" value="1"/>
</dbReference>
<dbReference type="GO" id="GO:0005524">
    <property type="term" value="F:ATP binding"/>
    <property type="evidence" value="ECO:0007669"/>
    <property type="project" value="UniProtKB-KW"/>
</dbReference>
<dbReference type="PROSITE" id="PS50109">
    <property type="entry name" value="HIS_KIN"/>
    <property type="match status" value="1"/>
</dbReference>
<evidence type="ECO:0000313" key="16">
    <source>
        <dbReference type="Proteomes" id="UP000552700"/>
    </source>
</evidence>
<dbReference type="CDD" id="cd00075">
    <property type="entry name" value="HATPase"/>
    <property type="match status" value="1"/>
</dbReference>
<evidence type="ECO:0000313" key="15">
    <source>
        <dbReference type="EMBL" id="MBB6125021.1"/>
    </source>
</evidence>
<proteinExistence type="predicted"/>
<dbReference type="InterPro" id="IPR003594">
    <property type="entry name" value="HATPase_dom"/>
</dbReference>
<feature type="domain" description="Histidine kinase" evidence="14">
    <location>
        <begin position="667"/>
        <end position="878"/>
    </location>
</feature>
<name>A0A841JA47_9SPHN</name>
<dbReference type="InterPro" id="IPR004358">
    <property type="entry name" value="Sig_transdc_His_kin-like_C"/>
</dbReference>
<keyword evidence="8 15" id="KW-0418">Kinase</keyword>
<keyword evidence="7" id="KW-0547">Nucleotide-binding</keyword>
<evidence type="ECO:0000256" key="8">
    <source>
        <dbReference type="ARBA" id="ARBA00022777"/>
    </source>
</evidence>
<dbReference type="Gene3D" id="3.30.450.40">
    <property type="match status" value="1"/>
</dbReference>
<evidence type="ECO:0000256" key="11">
    <source>
        <dbReference type="ARBA" id="ARBA00023012"/>
    </source>
</evidence>
<protein>
    <recommendedName>
        <fullName evidence="3">histidine kinase</fullName>
        <ecNumber evidence="3">2.7.13.3</ecNumber>
    </recommendedName>
</protein>
<dbReference type="SUPFAM" id="SSF52402">
    <property type="entry name" value="Adenine nucleotide alpha hydrolases-like"/>
    <property type="match status" value="1"/>
</dbReference>
<sequence length="885" mass="95729">MNDQRPDPDALLRAAAREGKGRLKVFLGAAPGVGKTFEMLTDGAARRDAGIDVVIGVVETHGRRETEAKVHGFEIIPRKLIQYQGHALEEMDIDAILARKPGLVLVDELAHTNAAGSRHDKRYQDVEELLEAGIDVYSTLNIQHLESLNDLVASFTQVRVRETLPDRVIENADLEVVDILPDELIERLREGKVYVPDEASRALGHFFSKSNLSALRELALRRAAQAVDAQMLDYMRANAVDGIWAVGDRLVVAISEQPGAIELVRAAKRLADALRAPWTTVHIETPRSSVFDNAENTQLAETMHLAAQLGANVATVPAESVLNGLKRFAADARATQLIVGKSMRSRWFELRHGSIVDRLVRETPGLAVHVVPLEAQSSRASSRREAQTNPWGSVGGYVVSLGLTALITVLGMAIFARGNIANIGLLFLIPVMVAATRFGLRTGIVTGLASSLAYNFFFIPPTHTFTIEDPQNIITVLVLLGVAIVGSQLTARVREQALLAQASSAQNSSLAGFARQLTGISSTDELANVLCVEIGRLLEGNTILLIPDQDSLSVRASSPPGNTLEMLDDAAARWTLDNNKPAGRGSDTLTASEWLFYPVGSAGKVLAVFGLARSDARPPIRSDQMPLLLSLLDQAGLALGRIALEGEMSSLAHVQERDRLRHALLSSVSHDLRTPLTTILGSLKEIRAASPEQEHQLLATRSEAERLHRFVANLLDMVRIEAGALHQSIEPVDLADAVASAVQDLNAVLRDRPLTIDLPEDLPFVLVDPQLFHHCLINLIENAAKYGAPGASIRIVARRIGNDLTLSVEDEGPGIPEGQERRIFETFTRVEGSDRKGGTGLGLAIVKGFAEAMGLDVGAANRPDAKGATFSIRFGPAHIRELPEE</sequence>
<evidence type="ECO:0000256" key="4">
    <source>
        <dbReference type="ARBA" id="ARBA00022553"/>
    </source>
</evidence>
<comment type="catalytic activity">
    <reaction evidence="1">
        <text>ATP + protein L-histidine = ADP + protein N-phospho-L-histidine.</text>
        <dbReference type="EC" id="2.7.13.3"/>
    </reaction>
</comment>
<dbReference type="Gene3D" id="3.40.50.300">
    <property type="entry name" value="P-loop containing nucleotide triphosphate hydrolases"/>
    <property type="match status" value="1"/>
</dbReference>
<dbReference type="AlphaFoldDB" id="A0A841JA47"/>
<dbReference type="SUPFAM" id="SSF47384">
    <property type="entry name" value="Homodimeric domain of signal transducing histidine kinase"/>
    <property type="match status" value="1"/>
</dbReference>
<dbReference type="CDD" id="cd01987">
    <property type="entry name" value="USP_KdpD-like"/>
    <property type="match status" value="1"/>
</dbReference>
<evidence type="ECO:0000256" key="2">
    <source>
        <dbReference type="ARBA" id="ARBA00004141"/>
    </source>
</evidence>
<reference evidence="15 16" key="1">
    <citation type="submission" date="2020-08" db="EMBL/GenBank/DDBJ databases">
        <title>Genomic Encyclopedia of Type Strains, Phase IV (KMG-IV): sequencing the most valuable type-strain genomes for metagenomic binning, comparative biology and taxonomic classification.</title>
        <authorList>
            <person name="Goeker M."/>
        </authorList>
    </citation>
    <scope>NUCLEOTIDE SEQUENCE [LARGE SCALE GENOMIC DNA]</scope>
    <source>
        <strain evidence="15 16">DSM 102255</strain>
    </source>
</reference>
<dbReference type="Pfam" id="PF02518">
    <property type="entry name" value="HATPase_c"/>
    <property type="match status" value="1"/>
</dbReference>
<dbReference type="GO" id="GO:0005737">
    <property type="term" value="C:cytoplasm"/>
    <property type="evidence" value="ECO:0007669"/>
    <property type="project" value="UniProtKB-ARBA"/>
</dbReference>
<dbReference type="Pfam" id="PF00512">
    <property type="entry name" value="HisKA"/>
    <property type="match status" value="1"/>
</dbReference>
<dbReference type="EC" id="2.7.13.3" evidence="3"/>
<dbReference type="EMBL" id="JACIJP010000005">
    <property type="protein sequence ID" value="MBB6125021.1"/>
    <property type="molecule type" value="Genomic_DNA"/>
</dbReference>
<gene>
    <name evidence="15" type="ORF">FHS92_002778</name>
</gene>
<keyword evidence="16" id="KW-1185">Reference proteome</keyword>
<dbReference type="InterPro" id="IPR014729">
    <property type="entry name" value="Rossmann-like_a/b/a_fold"/>
</dbReference>
<dbReference type="InterPro" id="IPR005467">
    <property type="entry name" value="His_kinase_dom"/>
</dbReference>
<dbReference type="CDD" id="cd00082">
    <property type="entry name" value="HisKA"/>
    <property type="match status" value="1"/>
</dbReference>
<evidence type="ECO:0000256" key="12">
    <source>
        <dbReference type="ARBA" id="ARBA00023136"/>
    </source>
</evidence>
<dbReference type="InterPro" id="IPR052023">
    <property type="entry name" value="Histidine_kinase_KdpD"/>
</dbReference>
<accession>A0A841JA47</accession>
<keyword evidence="11" id="KW-0902">Two-component regulatory system</keyword>
<dbReference type="GO" id="GO:0000155">
    <property type="term" value="F:phosphorelay sensor kinase activity"/>
    <property type="evidence" value="ECO:0007669"/>
    <property type="project" value="InterPro"/>
</dbReference>
<dbReference type="InterPro" id="IPR038318">
    <property type="entry name" value="KdpD_sf"/>
</dbReference>
<keyword evidence="5 15" id="KW-0808">Transferase</keyword>
<dbReference type="Gene3D" id="3.40.50.620">
    <property type="entry name" value="HUPs"/>
    <property type="match status" value="1"/>
</dbReference>
<evidence type="ECO:0000256" key="10">
    <source>
        <dbReference type="ARBA" id="ARBA00022989"/>
    </source>
</evidence>
<dbReference type="Proteomes" id="UP000552700">
    <property type="component" value="Unassembled WGS sequence"/>
</dbReference>
<dbReference type="SUPFAM" id="SSF55874">
    <property type="entry name" value="ATPase domain of HSP90 chaperone/DNA topoisomerase II/histidine kinase"/>
    <property type="match status" value="1"/>
</dbReference>
<dbReference type="Pfam" id="PF02702">
    <property type="entry name" value="KdpD"/>
    <property type="match status" value="1"/>
</dbReference>
<dbReference type="PANTHER" id="PTHR45569:SF1">
    <property type="entry name" value="SENSOR PROTEIN KDPD"/>
    <property type="match status" value="1"/>
</dbReference>
<keyword evidence="10 13" id="KW-1133">Transmembrane helix</keyword>
<dbReference type="FunFam" id="3.40.50.300:FF:000483">
    <property type="entry name" value="Sensor histidine kinase KdpD"/>
    <property type="match status" value="1"/>
</dbReference>
<evidence type="ECO:0000256" key="13">
    <source>
        <dbReference type="SAM" id="Phobius"/>
    </source>
</evidence>
<dbReference type="InterPro" id="IPR025201">
    <property type="entry name" value="KdpD_TM"/>
</dbReference>
<dbReference type="InterPro" id="IPR003661">
    <property type="entry name" value="HisK_dim/P_dom"/>
</dbReference>
<keyword evidence="6 13" id="KW-0812">Transmembrane</keyword>
<dbReference type="Pfam" id="PF13493">
    <property type="entry name" value="DUF4118"/>
    <property type="match status" value="1"/>
</dbReference>
<evidence type="ECO:0000256" key="3">
    <source>
        <dbReference type="ARBA" id="ARBA00012438"/>
    </source>
</evidence>
<dbReference type="GO" id="GO:0005886">
    <property type="term" value="C:plasma membrane"/>
    <property type="evidence" value="ECO:0007669"/>
    <property type="project" value="TreeGrafter"/>
</dbReference>
<evidence type="ECO:0000256" key="5">
    <source>
        <dbReference type="ARBA" id="ARBA00022679"/>
    </source>
</evidence>
<dbReference type="Gene3D" id="1.10.287.130">
    <property type="match status" value="1"/>
</dbReference>
<dbReference type="SMART" id="SM00388">
    <property type="entry name" value="HisKA"/>
    <property type="match status" value="1"/>
</dbReference>
<organism evidence="15 16">
    <name type="scientific">Sphingobium subterraneum</name>
    <dbReference type="NCBI Taxonomy" id="627688"/>
    <lineage>
        <taxon>Bacteria</taxon>
        <taxon>Pseudomonadati</taxon>
        <taxon>Pseudomonadota</taxon>
        <taxon>Alphaproteobacteria</taxon>
        <taxon>Sphingomonadales</taxon>
        <taxon>Sphingomonadaceae</taxon>
        <taxon>Sphingobium</taxon>
    </lineage>
</organism>
<dbReference type="PANTHER" id="PTHR45569">
    <property type="entry name" value="SENSOR PROTEIN KDPD"/>
    <property type="match status" value="1"/>
</dbReference>
<dbReference type="InterPro" id="IPR036097">
    <property type="entry name" value="HisK_dim/P_sf"/>
</dbReference>
<keyword evidence="12 13" id="KW-0472">Membrane</keyword>